<feature type="region of interest" description="Disordered" evidence="6">
    <location>
        <begin position="1"/>
        <end position="63"/>
    </location>
</feature>
<feature type="transmembrane region" description="Helical" evidence="7">
    <location>
        <begin position="394"/>
        <end position="415"/>
    </location>
</feature>
<feature type="transmembrane region" description="Helical" evidence="7">
    <location>
        <begin position="427"/>
        <end position="445"/>
    </location>
</feature>
<feature type="transmembrane region" description="Helical" evidence="7">
    <location>
        <begin position="167"/>
        <end position="187"/>
    </location>
</feature>
<feature type="transmembrane region" description="Helical" evidence="7">
    <location>
        <begin position="76"/>
        <end position="94"/>
    </location>
</feature>
<dbReference type="InterPro" id="IPR036259">
    <property type="entry name" value="MFS_trans_sf"/>
</dbReference>
<dbReference type="SUPFAM" id="SSF103473">
    <property type="entry name" value="MFS general substrate transporter"/>
    <property type="match status" value="2"/>
</dbReference>
<dbReference type="PANTHER" id="PTHR23501:SF193">
    <property type="entry name" value="MULTIDRUG TRANSPORTER, PUTATIVE (AFU_ORTHOLOGUE AFUA_8G00940)-RELATED"/>
    <property type="match status" value="1"/>
</dbReference>
<evidence type="ECO:0000313" key="10">
    <source>
        <dbReference type="Proteomes" id="UP001270362"/>
    </source>
</evidence>
<accession>A0AAE0X233</accession>
<evidence type="ECO:0000256" key="6">
    <source>
        <dbReference type="SAM" id="MobiDB-lite"/>
    </source>
</evidence>
<feature type="transmembrane region" description="Helical" evidence="7">
    <location>
        <begin position="134"/>
        <end position="155"/>
    </location>
</feature>
<proteinExistence type="inferred from homology"/>
<evidence type="ECO:0000256" key="7">
    <source>
        <dbReference type="SAM" id="Phobius"/>
    </source>
</evidence>
<dbReference type="Gene3D" id="1.20.1250.20">
    <property type="entry name" value="MFS general substrate transporter like domains"/>
    <property type="match status" value="2"/>
</dbReference>
<evidence type="ECO:0000256" key="4">
    <source>
        <dbReference type="ARBA" id="ARBA00022989"/>
    </source>
</evidence>
<feature type="transmembrane region" description="Helical" evidence="7">
    <location>
        <begin position="457"/>
        <end position="477"/>
    </location>
</feature>
<feature type="domain" description="Major facilitator superfamily (MFS) profile" evidence="8">
    <location>
        <begin position="63"/>
        <end position="555"/>
    </location>
</feature>
<feature type="transmembrane region" description="Helical" evidence="7">
    <location>
        <begin position="259"/>
        <end position="279"/>
    </location>
</feature>
<evidence type="ECO:0000313" key="9">
    <source>
        <dbReference type="EMBL" id="KAK3683404.1"/>
    </source>
</evidence>
<gene>
    <name evidence="9" type="ORF">B0T22DRAFT_519279</name>
</gene>
<dbReference type="Pfam" id="PF07690">
    <property type="entry name" value="MFS_1"/>
    <property type="match status" value="1"/>
</dbReference>
<comment type="caution">
    <text evidence="9">The sequence shown here is derived from an EMBL/GenBank/DDBJ whole genome shotgun (WGS) entry which is preliminary data.</text>
</comment>
<dbReference type="PANTHER" id="PTHR23501">
    <property type="entry name" value="MAJOR FACILITATOR SUPERFAMILY"/>
    <property type="match status" value="1"/>
</dbReference>
<evidence type="ECO:0000256" key="3">
    <source>
        <dbReference type="ARBA" id="ARBA00022692"/>
    </source>
</evidence>
<dbReference type="PROSITE" id="PS50850">
    <property type="entry name" value="MFS"/>
    <property type="match status" value="1"/>
</dbReference>
<dbReference type="EMBL" id="JAULSO010000004">
    <property type="protein sequence ID" value="KAK3683404.1"/>
    <property type="molecule type" value="Genomic_DNA"/>
</dbReference>
<feature type="transmembrane region" description="Helical" evidence="7">
    <location>
        <begin position="330"/>
        <end position="355"/>
    </location>
</feature>
<evidence type="ECO:0000259" key="8">
    <source>
        <dbReference type="PROSITE" id="PS50850"/>
    </source>
</evidence>
<dbReference type="InterPro" id="IPR020846">
    <property type="entry name" value="MFS_dom"/>
</dbReference>
<reference evidence="9" key="2">
    <citation type="submission" date="2023-06" db="EMBL/GenBank/DDBJ databases">
        <authorList>
            <consortium name="Lawrence Berkeley National Laboratory"/>
            <person name="Haridas S."/>
            <person name="Hensen N."/>
            <person name="Bonometti L."/>
            <person name="Westerberg I."/>
            <person name="Brannstrom I.O."/>
            <person name="Guillou S."/>
            <person name="Cros-Aarteil S."/>
            <person name="Calhoun S."/>
            <person name="Kuo A."/>
            <person name="Mondo S."/>
            <person name="Pangilinan J."/>
            <person name="Riley R."/>
            <person name="Labutti K."/>
            <person name="Andreopoulos B."/>
            <person name="Lipzen A."/>
            <person name="Chen C."/>
            <person name="Yanf M."/>
            <person name="Daum C."/>
            <person name="Ng V."/>
            <person name="Clum A."/>
            <person name="Steindorff A."/>
            <person name="Ohm R."/>
            <person name="Martin F."/>
            <person name="Silar P."/>
            <person name="Natvig D."/>
            <person name="Lalanne C."/>
            <person name="Gautier V."/>
            <person name="Ament-Velasquez S.L."/>
            <person name="Kruys A."/>
            <person name="Hutchinson M.I."/>
            <person name="Powell A.J."/>
            <person name="Barry K."/>
            <person name="Miller A.N."/>
            <person name="Grigoriev I.V."/>
            <person name="Debuchy R."/>
            <person name="Gladieux P."/>
            <person name="Thoren M.H."/>
            <person name="Johannesson H."/>
        </authorList>
    </citation>
    <scope>NUCLEOTIDE SEQUENCE</scope>
    <source>
        <strain evidence="9">CBS 314.62</strain>
    </source>
</reference>
<keyword evidence="5 7" id="KW-0472">Membrane</keyword>
<dbReference type="InterPro" id="IPR011701">
    <property type="entry name" value="MFS"/>
</dbReference>
<organism evidence="9 10">
    <name type="scientific">Podospora appendiculata</name>
    <dbReference type="NCBI Taxonomy" id="314037"/>
    <lineage>
        <taxon>Eukaryota</taxon>
        <taxon>Fungi</taxon>
        <taxon>Dikarya</taxon>
        <taxon>Ascomycota</taxon>
        <taxon>Pezizomycotina</taxon>
        <taxon>Sordariomycetes</taxon>
        <taxon>Sordariomycetidae</taxon>
        <taxon>Sordariales</taxon>
        <taxon>Podosporaceae</taxon>
        <taxon>Podospora</taxon>
    </lineage>
</organism>
<comment type="similarity">
    <text evidence="2">Belongs to the major facilitator superfamily. TCR/Tet family.</text>
</comment>
<dbReference type="GO" id="GO:0022857">
    <property type="term" value="F:transmembrane transporter activity"/>
    <property type="evidence" value="ECO:0007669"/>
    <property type="project" value="InterPro"/>
</dbReference>
<dbReference type="Proteomes" id="UP001270362">
    <property type="component" value="Unassembled WGS sequence"/>
</dbReference>
<evidence type="ECO:0000256" key="1">
    <source>
        <dbReference type="ARBA" id="ARBA00004141"/>
    </source>
</evidence>
<feature type="transmembrane region" description="Helical" evidence="7">
    <location>
        <begin position="291"/>
        <end position="310"/>
    </location>
</feature>
<reference evidence="9" key="1">
    <citation type="journal article" date="2023" name="Mol. Phylogenet. Evol.">
        <title>Genome-scale phylogeny and comparative genomics of the fungal order Sordariales.</title>
        <authorList>
            <person name="Hensen N."/>
            <person name="Bonometti L."/>
            <person name="Westerberg I."/>
            <person name="Brannstrom I.O."/>
            <person name="Guillou S."/>
            <person name="Cros-Aarteil S."/>
            <person name="Calhoun S."/>
            <person name="Haridas S."/>
            <person name="Kuo A."/>
            <person name="Mondo S."/>
            <person name="Pangilinan J."/>
            <person name="Riley R."/>
            <person name="LaButti K."/>
            <person name="Andreopoulos B."/>
            <person name="Lipzen A."/>
            <person name="Chen C."/>
            <person name="Yan M."/>
            <person name="Daum C."/>
            <person name="Ng V."/>
            <person name="Clum A."/>
            <person name="Steindorff A."/>
            <person name="Ohm R.A."/>
            <person name="Martin F."/>
            <person name="Silar P."/>
            <person name="Natvig D.O."/>
            <person name="Lalanne C."/>
            <person name="Gautier V."/>
            <person name="Ament-Velasquez S.L."/>
            <person name="Kruys A."/>
            <person name="Hutchinson M.I."/>
            <person name="Powell A.J."/>
            <person name="Barry K."/>
            <person name="Miller A.N."/>
            <person name="Grigoriev I.V."/>
            <person name="Debuchy R."/>
            <person name="Gladieux P."/>
            <person name="Hiltunen Thoren M."/>
            <person name="Johannesson H."/>
        </authorList>
    </citation>
    <scope>NUCLEOTIDE SEQUENCE</scope>
    <source>
        <strain evidence="9">CBS 314.62</strain>
    </source>
</reference>
<feature type="transmembrane region" description="Helical" evidence="7">
    <location>
        <begin position="367"/>
        <end position="387"/>
    </location>
</feature>
<sequence>MDTPSQPEKQSEKDTASSTDAIDQVEKGEIHVHPTAIADSSLDLNPPQEANQPPDAVNSTVTNAPGETGEVYITGFRLWLILISGTVVQFLIMLDHSVLATAIPRITTEFDSLLDVAWYGSAYQLARYYHAPSMHWTFLSFFAIFELGSLLCALASSSTMLIIARAVAGLGSSGLMNGGLTVVSAVLPKHKRPAGQLGQALGPLIGGALTERVSWRWCFYINLPIGALVFAFLLFIDIPDGPGIAKPSLRSLARTVVTTLDLVGFVLFVPAAAMFFLALQFGGNQHPWNSATVVGLFCGAGATLLVFLFWERLRGDGAMIPLSILRMRIVWSSSVAMFFIVGVLTCAVYFLPIFFQAVLVVSPITSGVYFLPNVLFQITFSVLAGIMVQRFGYYLPWILSGLSLSAIGFGLLSMLTPTYSTAARVGFQILAGAGCGCAATMPFIAVQNLIPHAQISVAMAILVFCLNFGGATFLTLAQTDFSQSLRVNLPKYAPGVDTSAIIKLGATGFQHVVSPADLPGVLMAYSKSLDNVFYLVAGASVGAFIFAWGMGWEDIRKYKTKQEDEVVEV</sequence>
<feature type="transmembrane region" description="Helical" evidence="7">
    <location>
        <begin position="219"/>
        <end position="238"/>
    </location>
</feature>
<keyword evidence="10" id="KW-1185">Reference proteome</keyword>
<keyword evidence="3 7" id="KW-0812">Transmembrane</keyword>
<keyword evidence="4 7" id="KW-1133">Transmembrane helix</keyword>
<name>A0AAE0X233_9PEZI</name>
<comment type="subcellular location">
    <subcellularLocation>
        <location evidence="1">Membrane</location>
        <topology evidence="1">Multi-pass membrane protein</topology>
    </subcellularLocation>
</comment>
<evidence type="ECO:0000256" key="5">
    <source>
        <dbReference type="ARBA" id="ARBA00023136"/>
    </source>
</evidence>
<evidence type="ECO:0000256" key="2">
    <source>
        <dbReference type="ARBA" id="ARBA00007520"/>
    </source>
</evidence>
<feature type="transmembrane region" description="Helical" evidence="7">
    <location>
        <begin position="532"/>
        <end position="552"/>
    </location>
</feature>
<dbReference type="AlphaFoldDB" id="A0AAE0X233"/>
<protein>
    <submittedName>
        <fullName evidence="9">MFS multidrug transporter</fullName>
    </submittedName>
</protein>
<dbReference type="GO" id="GO:0005886">
    <property type="term" value="C:plasma membrane"/>
    <property type="evidence" value="ECO:0007669"/>
    <property type="project" value="TreeGrafter"/>
</dbReference>